<dbReference type="EMBL" id="JBEXAC010000001">
    <property type="protein sequence ID" value="MET6997400.1"/>
    <property type="molecule type" value="Genomic_DNA"/>
</dbReference>
<dbReference type="InterPro" id="IPR036291">
    <property type="entry name" value="NAD(P)-bd_dom_sf"/>
</dbReference>
<dbReference type="SUPFAM" id="SSF51735">
    <property type="entry name" value="NAD(P)-binding Rossmann-fold domains"/>
    <property type="match status" value="1"/>
</dbReference>
<evidence type="ECO:0000259" key="2">
    <source>
        <dbReference type="Pfam" id="PF01370"/>
    </source>
</evidence>
<accession>A0ABV2T4W7</accession>
<evidence type="ECO:0000256" key="1">
    <source>
        <dbReference type="ARBA" id="ARBA00007637"/>
    </source>
</evidence>
<sequence length="340" mass="37291">MIIRSLVTGGAGFIGSHVVNHCLQMGHEVVVLDDLSGGFEDHIPAGATFIQGSVTDEKLVSELFAEYKFDYVYHLAAYAAEGLSHFIRRFNYNNNLIGSINLINESVKHKVKCFVFTSSIAVYGAGQLPMREEMIPTPEDPYGVSKYAVELDLKAAHEMFGLNYVVFRPHNVYGENQNIGDKYRNVIGIFMNQIMQGKQLTVFGDGEQTRAFSYIDDVAIPIAKSVTMPAAYNQVFNIGADKPYTVNELATVVCACFGVTPDINHLEARNEVMHAYSDHTKAHSVFGKGSGISLEEGISRMAVWANKVGARQSQEFANIEINEKLPQGWAKAPAAAGTPA</sequence>
<reference evidence="3 4" key="1">
    <citation type="submission" date="2024-06" db="EMBL/GenBank/DDBJ databases">
        <title>Chitinophaga defluvii sp. nov., isolated from municipal sewage.</title>
        <authorList>
            <person name="Zhang L."/>
        </authorList>
    </citation>
    <scope>NUCLEOTIDE SEQUENCE [LARGE SCALE GENOMIC DNA]</scope>
    <source>
        <strain evidence="3 4">H8</strain>
    </source>
</reference>
<dbReference type="PANTHER" id="PTHR43000">
    <property type="entry name" value="DTDP-D-GLUCOSE 4,6-DEHYDRATASE-RELATED"/>
    <property type="match status" value="1"/>
</dbReference>
<organism evidence="3 4">
    <name type="scientific">Chitinophaga defluvii</name>
    <dbReference type="NCBI Taxonomy" id="3163343"/>
    <lineage>
        <taxon>Bacteria</taxon>
        <taxon>Pseudomonadati</taxon>
        <taxon>Bacteroidota</taxon>
        <taxon>Chitinophagia</taxon>
        <taxon>Chitinophagales</taxon>
        <taxon>Chitinophagaceae</taxon>
        <taxon>Chitinophaga</taxon>
    </lineage>
</organism>
<evidence type="ECO:0000313" key="4">
    <source>
        <dbReference type="Proteomes" id="UP001549749"/>
    </source>
</evidence>
<dbReference type="Gene3D" id="3.40.50.720">
    <property type="entry name" value="NAD(P)-binding Rossmann-like Domain"/>
    <property type="match status" value="1"/>
</dbReference>
<gene>
    <name evidence="3" type="ORF">ABR189_08465</name>
</gene>
<dbReference type="InterPro" id="IPR001509">
    <property type="entry name" value="Epimerase_deHydtase"/>
</dbReference>
<keyword evidence="4" id="KW-1185">Reference proteome</keyword>
<comment type="caution">
    <text evidence="3">The sequence shown here is derived from an EMBL/GenBank/DDBJ whole genome shotgun (WGS) entry which is preliminary data.</text>
</comment>
<protein>
    <submittedName>
        <fullName evidence="3">NAD-dependent epimerase/dehydratase family protein</fullName>
    </submittedName>
</protein>
<dbReference type="Gene3D" id="3.90.25.10">
    <property type="entry name" value="UDP-galactose 4-epimerase, domain 1"/>
    <property type="match status" value="1"/>
</dbReference>
<name>A0ABV2T4W7_9BACT</name>
<feature type="domain" description="NAD-dependent epimerase/dehydratase" evidence="2">
    <location>
        <begin position="6"/>
        <end position="239"/>
    </location>
</feature>
<dbReference type="Proteomes" id="UP001549749">
    <property type="component" value="Unassembled WGS sequence"/>
</dbReference>
<dbReference type="Pfam" id="PF01370">
    <property type="entry name" value="Epimerase"/>
    <property type="match status" value="1"/>
</dbReference>
<proteinExistence type="inferred from homology"/>
<comment type="similarity">
    <text evidence="1">Belongs to the NAD(P)-dependent epimerase/dehydratase family.</text>
</comment>
<dbReference type="RefSeq" id="WP_354660038.1">
    <property type="nucleotide sequence ID" value="NZ_JBEXAC010000001.1"/>
</dbReference>
<evidence type="ECO:0000313" key="3">
    <source>
        <dbReference type="EMBL" id="MET6997400.1"/>
    </source>
</evidence>